<feature type="domain" description="Glycosyl transferase family 1" evidence="1">
    <location>
        <begin position="198"/>
        <end position="356"/>
    </location>
</feature>
<evidence type="ECO:0000313" key="3">
    <source>
        <dbReference type="Proteomes" id="UP001465447"/>
    </source>
</evidence>
<dbReference type="Proteomes" id="UP001465447">
    <property type="component" value="Chromosome"/>
</dbReference>
<dbReference type="Gene3D" id="3.40.50.2000">
    <property type="entry name" value="Glycogen Phosphorylase B"/>
    <property type="match status" value="2"/>
</dbReference>
<organism evidence="2 3">
    <name type="scientific">Macrococcus psychrotolerans</name>
    <dbReference type="NCBI Taxonomy" id="3039389"/>
    <lineage>
        <taxon>Bacteria</taxon>
        <taxon>Bacillati</taxon>
        <taxon>Bacillota</taxon>
        <taxon>Bacilli</taxon>
        <taxon>Bacillales</taxon>
        <taxon>Staphylococcaceae</taxon>
        <taxon>Macrococcus</taxon>
    </lineage>
</organism>
<keyword evidence="2" id="KW-0328">Glycosyltransferase</keyword>
<dbReference type="PANTHER" id="PTHR12526:SF627">
    <property type="entry name" value="D-RHAMNOSYLTRANSFERASE WBPZ"/>
    <property type="match status" value="1"/>
</dbReference>
<sequence length="376" mass="42916">MQSFTFLVHNIYYIGGTTRAIINLANTLSTRGHDVTLLSVFKSKTSPAYPTHENINVECIIDYSNKLNIVPMIMNRIHTFTPLLKPKVIQSDEPGLNQFSAYIERKIIQAIQHVDTDFLVGTRATYNILIAQYSRTTTIGMEHMHFNAHPERLQSLIKSTYSNLDYITTLTDEDRNIYSSFHPNVFTLPNIIPETTYHRDEQPIISSLGRLEHEKGFDLFIESIYHIAPSLREYDFKVNIYGEGHEQSQLRDMITHYHLDDIISIHPMTQDVASIYRRSMIVAVPSRSEGFGMVILEAMQAGCNVVSFNAPIGPKALLNEDNAMVVDCFNTQLFGEAMLTLIHDTQLRQHLKQGGYATVVQFSEDGIYNIIRRQLL</sequence>
<dbReference type="EC" id="2.4.-.-" evidence="2"/>
<dbReference type="PANTHER" id="PTHR12526">
    <property type="entry name" value="GLYCOSYLTRANSFERASE"/>
    <property type="match status" value="1"/>
</dbReference>
<evidence type="ECO:0000259" key="1">
    <source>
        <dbReference type="Pfam" id="PF00534"/>
    </source>
</evidence>
<reference evidence="2 3" key="1">
    <citation type="submission" date="2023-04" db="EMBL/GenBank/DDBJ databases">
        <title>Macrococci isolated from food, foodproducing animals, and human clinical materials.</title>
        <authorList>
            <person name="Maslanova I."/>
            <person name="Svec P."/>
            <person name="Sedlacek I."/>
            <person name="Novakova D."/>
            <person name="Keller J.E."/>
            <person name="Schwendener S."/>
            <person name="Finstrlova A."/>
            <person name="Botka T."/>
            <person name="Kovarovic V."/>
            <person name="Petras P."/>
            <person name="Perreten V."/>
            <person name="Pantucek R."/>
        </authorList>
    </citation>
    <scope>NUCLEOTIDE SEQUENCE [LARGE SCALE GENOMIC DNA]</scope>
    <source>
        <strain evidence="2 3">CCM 8659</strain>
    </source>
</reference>
<name>A0AAU6RME1_9STAP</name>
<dbReference type="KEGG" id="mpsh:QA539_03645"/>
<keyword evidence="2" id="KW-0808">Transferase</keyword>
<dbReference type="AlphaFoldDB" id="A0AAU6RME1"/>
<dbReference type="InterPro" id="IPR001296">
    <property type="entry name" value="Glyco_trans_1"/>
</dbReference>
<dbReference type="EMBL" id="CP124591">
    <property type="protein sequence ID" value="WZE71601.1"/>
    <property type="molecule type" value="Genomic_DNA"/>
</dbReference>
<dbReference type="RefSeq" id="WP_419895462.1">
    <property type="nucleotide sequence ID" value="NZ_CP124591.1"/>
</dbReference>
<dbReference type="Pfam" id="PF00534">
    <property type="entry name" value="Glycos_transf_1"/>
    <property type="match status" value="1"/>
</dbReference>
<dbReference type="SUPFAM" id="SSF53756">
    <property type="entry name" value="UDP-Glycosyltransferase/glycogen phosphorylase"/>
    <property type="match status" value="1"/>
</dbReference>
<proteinExistence type="predicted"/>
<dbReference type="GO" id="GO:0016757">
    <property type="term" value="F:glycosyltransferase activity"/>
    <property type="evidence" value="ECO:0007669"/>
    <property type="project" value="UniProtKB-KW"/>
</dbReference>
<accession>A0AAU6RME1</accession>
<gene>
    <name evidence="2" type="ORF">QA539_03645</name>
</gene>
<evidence type="ECO:0000313" key="2">
    <source>
        <dbReference type="EMBL" id="WZE71601.1"/>
    </source>
</evidence>
<keyword evidence="3" id="KW-1185">Reference proteome</keyword>
<protein>
    <submittedName>
        <fullName evidence="2">Glycosyltransferase</fullName>
        <ecNumber evidence="2">2.4.-.-</ecNumber>
    </submittedName>
</protein>